<protein>
    <recommendedName>
        <fullName evidence="3">DUF2218 domain-containing protein</fullName>
    </recommendedName>
</protein>
<gene>
    <name evidence="1" type="ORF">N801_07860</name>
</gene>
<organism evidence="1 2">
    <name type="scientific">Knoellia aerolata DSM 18566</name>
    <dbReference type="NCBI Taxonomy" id="1385519"/>
    <lineage>
        <taxon>Bacteria</taxon>
        <taxon>Bacillati</taxon>
        <taxon>Actinomycetota</taxon>
        <taxon>Actinomycetes</taxon>
        <taxon>Micrococcales</taxon>
        <taxon>Intrasporangiaceae</taxon>
        <taxon>Knoellia</taxon>
    </lineage>
</organism>
<dbReference type="InterPro" id="IPR014543">
    <property type="entry name" value="UCP028291"/>
</dbReference>
<dbReference type="EMBL" id="AVPL01000019">
    <property type="protein sequence ID" value="KGN41326.1"/>
    <property type="molecule type" value="Genomic_DNA"/>
</dbReference>
<sequence length="107" mass="11323">MPHHLLTAHADVATDAPARYAKQLLAHLGRKLEFTTHGATSTARIGDATAEVTIGDGVLTLRATSADEQGLATVEDVLGRHLESFGQRAGLVVTWVRTPTVDAEEPA</sequence>
<dbReference type="AlphaFoldDB" id="A0A0A0K0K8"/>
<dbReference type="OrthoDB" id="9806511at2"/>
<dbReference type="RefSeq" id="WP_052112791.1">
    <property type="nucleotide sequence ID" value="NZ_AVPL01000019.1"/>
</dbReference>
<dbReference type="Gene3D" id="3.30.310.50">
    <property type="entry name" value="Alpha-D-phosphohexomutase, C-terminal domain"/>
    <property type="match status" value="1"/>
</dbReference>
<evidence type="ECO:0008006" key="3">
    <source>
        <dbReference type="Google" id="ProtNLM"/>
    </source>
</evidence>
<keyword evidence="2" id="KW-1185">Reference proteome</keyword>
<evidence type="ECO:0000313" key="1">
    <source>
        <dbReference type="EMBL" id="KGN41326.1"/>
    </source>
</evidence>
<dbReference type="STRING" id="1385519.N801_07860"/>
<name>A0A0A0K0K8_9MICO</name>
<dbReference type="Proteomes" id="UP000030013">
    <property type="component" value="Unassembled WGS sequence"/>
</dbReference>
<dbReference type="eggNOG" id="COG3553">
    <property type="taxonomic scope" value="Bacteria"/>
</dbReference>
<reference evidence="1 2" key="1">
    <citation type="submission" date="2013-08" db="EMBL/GenBank/DDBJ databases">
        <title>The genome sequence of Knoellia aerolata.</title>
        <authorList>
            <person name="Zhu W."/>
            <person name="Wang G."/>
        </authorList>
    </citation>
    <scope>NUCLEOTIDE SEQUENCE [LARGE SCALE GENOMIC DNA]</scope>
    <source>
        <strain evidence="1 2">DSM 18566</strain>
    </source>
</reference>
<dbReference type="Pfam" id="PF09981">
    <property type="entry name" value="DUF2218"/>
    <property type="match status" value="1"/>
</dbReference>
<evidence type="ECO:0000313" key="2">
    <source>
        <dbReference type="Proteomes" id="UP000030013"/>
    </source>
</evidence>
<proteinExistence type="predicted"/>
<accession>A0A0A0K0K8</accession>
<comment type="caution">
    <text evidence="1">The sequence shown here is derived from an EMBL/GenBank/DDBJ whole genome shotgun (WGS) entry which is preliminary data.</text>
</comment>